<dbReference type="PROSITE" id="PS50983">
    <property type="entry name" value="FE_B12_PBP"/>
    <property type="match status" value="1"/>
</dbReference>
<evidence type="ECO:0000256" key="1">
    <source>
        <dbReference type="ARBA" id="ARBA00004196"/>
    </source>
</evidence>
<dbReference type="SUPFAM" id="SSF53807">
    <property type="entry name" value="Helical backbone' metal receptor"/>
    <property type="match status" value="1"/>
</dbReference>
<dbReference type="PANTHER" id="PTHR30532:SF24">
    <property type="entry name" value="FERRIC ENTEROBACTIN-BINDING PERIPLASMIC PROTEIN FEPB"/>
    <property type="match status" value="1"/>
</dbReference>
<dbReference type="InterPro" id="IPR051313">
    <property type="entry name" value="Bact_iron-sidero_bind"/>
</dbReference>
<dbReference type="InterPro" id="IPR002491">
    <property type="entry name" value="ABC_transptr_periplasmic_BD"/>
</dbReference>
<organism evidence="7 8">
    <name type="scientific">Rhodococcus sovatensis</name>
    <dbReference type="NCBI Taxonomy" id="1805840"/>
    <lineage>
        <taxon>Bacteria</taxon>
        <taxon>Bacillati</taxon>
        <taxon>Actinomycetota</taxon>
        <taxon>Actinomycetes</taxon>
        <taxon>Mycobacteriales</taxon>
        <taxon>Nocardiaceae</taxon>
        <taxon>Rhodococcus</taxon>
    </lineage>
</organism>
<dbReference type="EMBL" id="CP147846">
    <property type="protein sequence ID" value="WXG69443.1"/>
    <property type="molecule type" value="Genomic_DNA"/>
</dbReference>
<evidence type="ECO:0000256" key="4">
    <source>
        <dbReference type="ARBA" id="ARBA00022729"/>
    </source>
</evidence>
<feature type="chain" id="PRO_5045388722" evidence="5">
    <location>
        <begin position="25"/>
        <end position="345"/>
    </location>
</feature>
<comment type="subcellular location">
    <subcellularLocation>
        <location evidence="1">Cell envelope</location>
    </subcellularLocation>
</comment>
<gene>
    <name evidence="7" type="ORF">WDS16_02465</name>
</gene>
<proteinExistence type="inferred from homology"/>
<keyword evidence="3" id="KW-0813">Transport</keyword>
<evidence type="ECO:0000313" key="7">
    <source>
        <dbReference type="EMBL" id="WXG69443.1"/>
    </source>
</evidence>
<dbReference type="RefSeq" id="WP_338890227.1">
    <property type="nucleotide sequence ID" value="NZ_CP147846.1"/>
</dbReference>
<comment type="similarity">
    <text evidence="2">Belongs to the bacterial solute-binding protein 8 family.</text>
</comment>
<evidence type="ECO:0000256" key="2">
    <source>
        <dbReference type="ARBA" id="ARBA00008814"/>
    </source>
</evidence>
<dbReference type="Gene3D" id="3.40.50.1980">
    <property type="entry name" value="Nitrogenase molybdenum iron protein domain"/>
    <property type="match status" value="2"/>
</dbReference>
<evidence type="ECO:0000256" key="3">
    <source>
        <dbReference type="ARBA" id="ARBA00022448"/>
    </source>
</evidence>
<evidence type="ECO:0000256" key="5">
    <source>
        <dbReference type="SAM" id="SignalP"/>
    </source>
</evidence>
<sequence length="345" mass="35760">MTPHTTFRTLAVLTAAAAVSLAMAGCGSSQPTDGASATPAPTAGAFPVNVQHMYGDTTLDEMPERVATWGASVTDAVLALGVIPVAMPSSTYGGGEDLMYPWIADAIDELGGKPPALMDDVLGPLPVEKLLATDPDVLLAPHSGLTEAEYDAVTAAGIPVIAPPDELWSTPWRDVIAITGDVLGRADEAQTLVDKLDRQVADVGQKHPQFEDKTIAYVSEAQDVYYLLLPSDPRVELLENLGFTSDPSVTELAAGGSTFSTTVSSENISGIEADVVFTQVDTDQALQEFLDSPVSRQIPAVAGGAVAGFVGQEAGAAIGPTALSIPFFLPTLVDGLNQAVQTSGR</sequence>
<evidence type="ECO:0000313" key="8">
    <source>
        <dbReference type="Proteomes" id="UP001432000"/>
    </source>
</evidence>
<protein>
    <submittedName>
        <fullName evidence="7">ABC transporter substrate-binding protein</fullName>
    </submittedName>
</protein>
<reference evidence="7 8" key="1">
    <citation type="submission" date="2024-03" db="EMBL/GenBank/DDBJ databases">
        <title>Natural products discovery in diverse microorganisms through a two-stage MS feature dereplication strategy.</title>
        <authorList>
            <person name="Zhang R."/>
        </authorList>
    </citation>
    <scope>NUCLEOTIDE SEQUENCE [LARGE SCALE GENOMIC DNA]</scope>
    <source>
        <strain evidence="7 8">18930</strain>
    </source>
</reference>
<evidence type="ECO:0000259" key="6">
    <source>
        <dbReference type="PROSITE" id="PS50983"/>
    </source>
</evidence>
<keyword evidence="4 5" id="KW-0732">Signal</keyword>
<name>A0ABZ2PQL9_9NOCA</name>
<feature type="domain" description="Fe/B12 periplasmic-binding" evidence="6">
    <location>
        <begin position="65"/>
        <end position="340"/>
    </location>
</feature>
<accession>A0ABZ2PQL9</accession>
<dbReference type="Proteomes" id="UP001432000">
    <property type="component" value="Chromosome"/>
</dbReference>
<dbReference type="PANTHER" id="PTHR30532">
    <property type="entry name" value="IRON III DICITRATE-BINDING PERIPLASMIC PROTEIN"/>
    <property type="match status" value="1"/>
</dbReference>
<dbReference type="Pfam" id="PF01497">
    <property type="entry name" value="Peripla_BP_2"/>
    <property type="match status" value="1"/>
</dbReference>
<feature type="signal peptide" evidence="5">
    <location>
        <begin position="1"/>
        <end position="24"/>
    </location>
</feature>
<keyword evidence="8" id="KW-1185">Reference proteome</keyword>